<protein>
    <submittedName>
        <fullName evidence="2">FHA domain protein</fullName>
    </submittedName>
</protein>
<dbReference type="InterPro" id="IPR050923">
    <property type="entry name" value="Cell_Proc_Reg/RNA_Proc"/>
</dbReference>
<dbReference type="Gene3D" id="2.60.200.20">
    <property type="match status" value="1"/>
</dbReference>
<evidence type="ECO:0000313" key="3">
    <source>
        <dbReference type="Proteomes" id="UP000319383"/>
    </source>
</evidence>
<dbReference type="InterPro" id="IPR008984">
    <property type="entry name" value="SMAD_FHA_dom_sf"/>
</dbReference>
<dbReference type="SMART" id="SM00240">
    <property type="entry name" value="FHA"/>
    <property type="match status" value="1"/>
</dbReference>
<dbReference type="KEGG" id="sdyn:Mal52_49920"/>
<proteinExistence type="predicted"/>
<dbReference type="CDD" id="cd00060">
    <property type="entry name" value="FHA"/>
    <property type="match status" value="1"/>
</dbReference>
<dbReference type="EMBL" id="CP036276">
    <property type="protein sequence ID" value="QDU46471.1"/>
    <property type="molecule type" value="Genomic_DNA"/>
</dbReference>
<dbReference type="Proteomes" id="UP000319383">
    <property type="component" value="Chromosome"/>
</dbReference>
<dbReference type="Pfam" id="PF00498">
    <property type="entry name" value="FHA"/>
    <property type="match status" value="1"/>
</dbReference>
<keyword evidence="3" id="KW-1185">Reference proteome</keyword>
<dbReference type="InterPro" id="IPR000253">
    <property type="entry name" value="FHA_dom"/>
</dbReference>
<dbReference type="PANTHER" id="PTHR23308">
    <property type="entry name" value="NUCLEAR INHIBITOR OF PROTEIN PHOSPHATASE-1"/>
    <property type="match status" value="1"/>
</dbReference>
<dbReference type="AlphaFoldDB" id="A0A517ZVI1"/>
<dbReference type="SUPFAM" id="SSF49879">
    <property type="entry name" value="SMAD/FHA domain"/>
    <property type="match status" value="1"/>
</dbReference>
<evidence type="ECO:0000313" key="2">
    <source>
        <dbReference type="EMBL" id="QDU46471.1"/>
    </source>
</evidence>
<gene>
    <name evidence="2" type="ORF">Mal52_49920</name>
</gene>
<dbReference type="OrthoDB" id="277679at2"/>
<feature type="domain" description="FHA" evidence="1">
    <location>
        <begin position="21"/>
        <end position="71"/>
    </location>
</feature>
<accession>A0A517ZVI1</accession>
<name>A0A517ZVI1_9PLAN</name>
<dbReference type="PROSITE" id="PS50006">
    <property type="entry name" value="FHA_DOMAIN"/>
    <property type="match status" value="1"/>
</dbReference>
<sequence>MQAKLIPKPSGDPIIIADDLTLVGRHREYCDVVIDSGSISKLHCVIVKTDGLLFVRDLGSTNGTKVNGQRITRGALLPGDELAFAKEKFEVFLGPDVEEASNPDETEVVTEFSIPAVMRPKRGDDEIEFLPDDSAQ</sequence>
<evidence type="ECO:0000259" key="1">
    <source>
        <dbReference type="PROSITE" id="PS50006"/>
    </source>
</evidence>
<reference evidence="2 3" key="1">
    <citation type="submission" date="2019-02" db="EMBL/GenBank/DDBJ databases">
        <title>Deep-cultivation of Planctomycetes and their phenomic and genomic characterization uncovers novel biology.</title>
        <authorList>
            <person name="Wiegand S."/>
            <person name="Jogler M."/>
            <person name="Boedeker C."/>
            <person name="Pinto D."/>
            <person name="Vollmers J."/>
            <person name="Rivas-Marin E."/>
            <person name="Kohn T."/>
            <person name="Peeters S.H."/>
            <person name="Heuer A."/>
            <person name="Rast P."/>
            <person name="Oberbeckmann S."/>
            <person name="Bunk B."/>
            <person name="Jeske O."/>
            <person name="Meyerdierks A."/>
            <person name="Storesund J.E."/>
            <person name="Kallscheuer N."/>
            <person name="Luecker S."/>
            <person name="Lage O.M."/>
            <person name="Pohl T."/>
            <person name="Merkel B.J."/>
            <person name="Hornburger P."/>
            <person name="Mueller R.-W."/>
            <person name="Bruemmer F."/>
            <person name="Labrenz M."/>
            <person name="Spormann A.M."/>
            <person name="Op den Camp H."/>
            <person name="Overmann J."/>
            <person name="Amann R."/>
            <person name="Jetten M.S.M."/>
            <person name="Mascher T."/>
            <person name="Medema M.H."/>
            <person name="Devos D.P."/>
            <person name="Kaster A.-K."/>
            <person name="Ovreas L."/>
            <person name="Rohde M."/>
            <person name="Galperin M.Y."/>
            <person name="Jogler C."/>
        </authorList>
    </citation>
    <scope>NUCLEOTIDE SEQUENCE [LARGE SCALE GENOMIC DNA]</scope>
    <source>
        <strain evidence="2 3">Mal52</strain>
    </source>
</reference>
<organism evidence="2 3">
    <name type="scientific">Symmachiella dynata</name>
    <dbReference type="NCBI Taxonomy" id="2527995"/>
    <lineage>
        <taxon>Bacteria</taxon>
        <taxon>Pseudomonadati</taxon>
        <taxon>Planctomycetota</taxon>
        <taxon>Planctomycetia</taxon>
        <taxon>Planctomycetales</taxon>
        <taxon>Planctomycetaceae</taxon>
        <taxon>Symmachiella</taxon>
    </lineage>
</organism>
<dbReference type="RefSeq" id="WP_145378979.1">
    <property type="nucleotide sequence ID" value="NZ_CP036270.1"/>
</dbReference>